<dbReference type="RefSeq" id="WP_002457238.1">
    <property type="nucleotide sequence ID" value="NZ_CP024408.1"/>
</dbReference>
<feature type="chain" id="PRO_5043366032" description="Lipoprotein" evidence="2">
    <location>
        <begin position="27"/>
        <end position="155"/>
    </location>
</feature>
<dbReference type="EMBL" id="KT845956">
    <property type="protein sequence ID" value="AMX28337.1"/>
    <property type="molecule type" value="Genomic_DNA"/>
</dbReference>
<reference evidence="3" key="1">
    <citation type="submission" date="2015-09" db="EMBL/GenBank/DDBJ databases">
        <title>Characterization of enterotoxigenic Staphylococcus epidermidis isolates from ready to eat food.</title>
        <authorList>
            <person name="Podkowik M."/>
            <person name="Bania J."/>
            <person name="Seo K.-S."/>
        </authorList>
    </citation>
    <scope>NUCLEOTIDE SEQUENCE</scope>
    <source>
        <strain evidence="3">4S-13</strain>
    </source>
</reference>
<evidence type="ECO:0008006" key="4">
    <source>
        <dbReference type="Google" id="ProtNLM"/>
    </source>
</evidence>
<evidence type="ECO:0000313" key="3">
    <source>
        <dbReference type="EMBL" id="AMX28337.1"/>
    </source>
</evidence>
<accession>A0A165CWW2</accession>
<proteinExistence type="predicted"/>
<evidence type="ECO:0000256" key="1">
    <source>
        <dbReference type="SAM" id="MobiDB-lite"/>
    </source>
</evidence>
<protein>
    <recommendedName>
        <fullName evidence="4">Lipoprotein</fullName>
    </recommendedName>
</protein>
<feature type="signal peptide" evidence="2">
    <location>
        <begin position="1"/>
        <end position="26"/>
    </location>
</feature>
<feature type="region of interest" description="Disordered" evidence="1">
    <location>
        <begin position="31"/>
        <end position="53"/>
    </location>
</feature>
<evidence type="ECO:0000256" key="2">
    <source>
        <dbReference type="SAM" id="SignalP"/>
    </source>
</evidence>
<dbReference type="PATRIC" id="fig|1282.1366.peg.2352"/>
<dbReference type="AlphaFoldDB" id="A0A165CWW2"/>
<name>A0A165CWW2_STAEP</name>
<organism evidence="3">
    <name type="scientific">Staphylococcus epidermidis</name>
    <dbReference type="NCBI Taxonomy" id="1282"/>
    <lineage>
        <taxon>Bacteria</taxon>
        <taxon>Bacillati</taxon>
        <taxon>Bacillota</taxon>
        <taxon>Bacilli</taxon>
        <taxon>Bacillales</taxon>
        <taxon>Staphylococcaceae</taxon>
        <taxon>Staphylococcus</taxon>
    </lineage>
</organism>
<keyword evidence="2" id="KW-0732">Signal</keyword>
<feature type="compositionally biased region" description="Polar residues" evidence="1">
    <location>
        <begin position="31"/>
        <end position="42"/>
    </location>
</feature>
<sequence>MKITKTVGSLVLSAVLLTCVSPLASAEEQVQTQNSNVQQPLDNKTNQQTNENKKDVQTYVGGTYLTKKAIKGILNNKGKLVGVVKTFTGNQKATNAVSKNFDAIDAELRPLLKLSKVPANSVADAVYRGLVEAGVKKGLAGQVKVAVKEGIKLLV</sequence>